<evidence type="ECO:0008006" key="4">
    <source>
        <dbReference type="Google" id="ProtNLM"/>
    </source>
</evidence>
<protein>
    <recommendedName>
        <fullName evidence="4">VCBS repeat-containing protein</fullName>
    </recommendedName>
</protein>
<evidence type="ECO:0000256" key="1">
    <source>
        <dbReference type="ARBA" id="ARBA00022729"/>
    </source>
</evidence>
<dbReference type="Proteomes" id="UP000179157">
    <property type="component" value="Unassembled WGS sequence"/>
</dbReference>
<gene>
    <name evidence="2" type="ORF">A2Z21_07160</name>
</gene>
<dbReference type="PANTHER" id="PTHR46580:SF4">
    <property type="entry name" value="ATP_GTP-BINDING PROTEIN"/>
    <property type="match status" value="1"/>
</dbReference>
<dbReference type="AlphaFoldDB" id="A0A1F5USK6"/>
<organism evidence="2 3">
    <name type="scientific">Fraserbacteria sp. (strain RBG_16_55_9)</name>
    <dbReference type="NCBI Taxonomy" id="1817864"/>
    <lineage>
        <taxon>Bacteria</taxon>
        <taxon>Candidatus Fraseribacteriota</taxon>
    </lineage>
</organism>
<proteinExistence type="predicted"/>
<dbReference type="SUPFAM" id="SSF69318">
    <property type="entry name" value="Integrin alpha N-terminal domain"/>
    <property type="match status" value="2"/>
</dbReference>
<keyword evidence="1" id="KW-0732">Signal</keyword>
<dbReference type="InterPro" id="IPR028994">
    <property type="entry name" value="Integrin_alpha_N"/>
</dbReference>
<dbReference type="Gene3D" id="2.130.10.130">
    <property type="entry name" value="Integrin alpha, N-terminal"/>
    <property type="match status" value="1"/>
</dbReference>
<name>A0A1F5USK6_FRAXR</name>
<dbReference type="PANTHER" id="PTHR46580">
    <property type="entry name" value="SENSOR KINASE-RELATED"/>
    <property type="match status" value="1"/>
</dbReference>
<dbReference type="InterPro" id="IPR013517">
    <property type="entry name" value="FG-GAP"/>
</dbReference>
<reference evidence="2 3" key="1">
    <citation type="journal article" date="2016" name="Nat. Commun.">
        <title>Thousands of microbial genomes shed light on interconnected biogeochemical processes in an aquifer system.</title>
        <authorList>
            <person name="Anantharaman K."/>
            <person name="Brown C.T."/>
            <person name="Hug L.A."/>
            <person name="Sharon I."/>
            <person name="Castelle C.J."/>
            <person name="Probst A.J."/>
            <person name="Thomas B.C."/>
            <person name="Singh A."/>
            <person name="Wilkins M.J."/>
            <person name="Karaoz U."/>
            <person name="Brodie E.L."/>
            <person name="Williams K.H."/>
            <person name="Hubbard S.S."/>
            <person name="Banfield J.F."/>
        </authorList>
    </citation>
    <scope>NUCLEOTIDE SEQUENCE [LARGE SCALE GENOMIC DNA]</scope>
    <source>
        <strain evidence="3">RBG_16_55_9</strain>
    </source>
</reference>
<accession>A0A1F5USK6</accession>
<dbReference type="Pfam" id="PF13517">
    <property type="entry name" value="FG-GAP_3"/>
    <property type="match status" value="3"/>
</dbReference>
<dbReference type="EMBL" id="MFGX01000088">
    <property type="protein sequence ID" value="OGF54144.1"/>
    <property type="molecule type" value="Genomic_DNA"/>
</dbReference>
<sequence length="416" mass="44434">MKSFASFGWFRGVILTVLVLAVTGLPSALGQQGIESGYVDEAALRIPDNLLPGLVLAVGDVDRDGDVDVYIGTDTGPARDMLLINDGRGRFENDAVRRVPPKEADAFTRGVQLVDLDGDKDLDILVALARMIPGTTQIAGEENQIFINNGQGFFNDESNTRMSGLTLVERDDRSYGIVAGDVNGDQATDFFVANLGEASRLWLNNGRGIFANSSDLLPPSIESLNSTSTDMGDVDGDGDLDIILGVGIVREGIAHLLINQGQGNFDDQTTFRFSAEVAVNSLDTRFVDVDGDGDLDLIFCNFPTRAALLTNNGQGFFSDDTAQKLPIEAASCTGLDIGDFDKDGDPDIALGRNPNDPIVRRNVLLINSDGKGHFIATPLPGDGGGSDVAFFDADGDGDLDLIGVNEGEHHLWINKR</sequence>
<evidence type="ECO:0000313" key="2">
    <source>
        <dbReference type="EMBL" id="OGF54144.1"/>
    </source>
</evidence>
<dbReference type="STRING" id="1817864.A2Z21_07160"/>
<comment type="caution">
    <text evidence="2">The sequence shown here is derived from an EMBL/GenBank/DDBJ whole genome shotgun (WGS) entry which is preliminary data.</text>
</comment>
<evidence type="ECO:0000313" key="3">
    <source>
        <dbReference type="Proteomes" id="UP000179157"/>
    </source>
</evidence>